<comment type="cofactor">
    <cofactor evidence="1">
        <name>Mn(2+)</name>
        <dbReference type="ChEBI" id="CHEBI:29035"/>
    </cofactor>
</comment>
<dbReference type="FunFam" id="1.20.272.40:FF:000002">
    <property type="entry name" value="ATP-dependent RNA helicase SUV3, mitochondrial"/>
    <property type="match status" value="1"/>
</dbReference>
<dbReference type="SMART" id="SM00490">
    <property type="entry name" value="HELICc"/>
    <property type="match status" value="1"/>
</dbReference>
<dbReference type="Gene3D" id="3.40.50.300">
    <property type="entry name" value="P-loop containing nucleotide triphosphate hydrolases"/>
    <property type="match status" value="2"/>
</dbReference>
<gene>
    <name evidence="17" type="ORF">B0H65DRAFT_476355</name>
</gene>
<evidence type="ECO:0000256" key="2">
    <source>
        <dbReference type="ARBA" id="ARBA00001946"/>
    </source>
</evidence>
<dbReference type="PROSITE" id="PS51194">
    <property type="entry name" value="HELICASE_CTER"/>
    <property type="match status" value="1"/>
</dbReference>
<evidence type="ECO:0000256" key="1">
    <source>
        <dbReference type="ARBA" id="ARBA00001936"/>
    </source>
</evidence>
<comment type="catalytic activity">
    <reaction evidence="13">
        <text>ATP + H2O = ADP + phosphate + H(+)</text>
        <dbReference type="Rhea" id="RHEA:13065"/>
        <dbReference type="ChEBI" id="CHEBI:15377"/>
        <dbReference type="ChEBI" id="CHEBI:15378"/>
        <dbReference type="ChEBI" id="CHEBI:30616"/>
        <dbReference type="ChEBI" id="CHEBI:43474"/>
        <dbReference type="ChEBI" id="CHEBI:456216"/>
        <dbReference type="EC" id="3.6.4.13"/>
    </reaction>
</comment>
<evidence type="ECO:0000313" key="18">
    <source>
        <dbReference type="Proteomes" id="UP001278500"/>
    </source>
</evidence>
<reference evidence="17" key="1">
    <citation type="journal article" date="2023" name="Mol. Phylogenet. Evol.">
        <title>Genome-scale phylogeny and comparative genomics of the fungal order Sordariales.</title>
        <authorList>
            <person name="Hensen N."/>
            <person name="Bonometti L."/>
            <person name="Westerberg I."/>
            <person name="Brannstrom I.O."/>
            <person name="Guillou S."/>
            <person name="Cros-Aarteil S."/>
            <person name="Calhoun S."/>
            <person name="Haridas S."/>
            <person name="Kuo A."/>
            <person name="Mondo S."/>
            <person name="Pangilinan J."/>
            <person name="Riley R."/>
            <person name="LaButti K."/>
            <person name="Andreopoulos B."/>
            <person name="Lipzen A."/>
            <person name="Chen C."/>
            <person name="Yan M."/>
            <person name="Daum C."/>
            <person name="Ng V."/>
            <person name="Clum A."/>
            <person name="Steindorff A."/>
            <person name="Ohm R.A."/>
            <person name="Martin F."/>
            <person name="Silar P."/>
            <person name="Natvig D.O."/>
            <person name="Lalanne C."/>
            <person name="Gautier V."/>
            <person name="Ament-Velasquez S.L."/>
            <person name="Kruys A."/>
            <person name="Hutchinson M.I."/>
            <person name="Powell A.J."/>
            <person name="Barry K."/>
            <person name="Miller A.N."/>
            <person name="Grigoriev I.V."/>
            <person name="Debuchy R."/>
            <person name="Gladieux P."/>
            <person name="Hiltunen Thoren M."/>
            <person name="Johannesson H."/>
        </authorList>
    </citation>
    <scope>NUCLEOTIDE SEQUENCE</scope>
    <source>
        <strain evidence="17">CBS 560.94</strain>
    </source>
</reference>
<comment type="cofactor">
    <cofactor evidence="2">
        <name>Mg(2+)</name>
        <dbReference type="ChEBI" id="CHEBI:18420"/>
    </cofactor>
</comment>
<dbReference type="FunFam" id="1.20.58.1080:FF:000005">
    <property type="entry name" value="Mitochondrial ATP-dependent RNA helicase Suv3, putative"/>
    <property type="match status" value="1"/>
</dbReference>
<dbReference type="InterPro" id="IPR001650">
    <property type="entry name" value="Helicase_C-like"/>
</dbReference>
<dbReference type="GO" id="GO:0003724">
    <property type="term" value="F:RNA helicase activity"/>
    <property type="evidence" value="ECO:0007669"/>
    <property type="project" value="UniProtKB-EC"/>
</dbReference>
<dbReference type="Gene3D" id="1.20.58.1080">
    <property type="match status" value="1"/>
</dbReference>
<feature type="compositionally biased region" description="Basic and acidic residues" evidence="15">
    <location>
        <begin position="57"/>
        <end position="70"/>
    </location>
</feature>
<dbReference type="InterPro" id="IPR041082">
    <property type="entry name" value="Suv3_C_1"/>
</dbReference>
<keyword evidence="6" id="KW-0547">Nucleotide-binding</keyword>
<dbReference type="FunFam" id="3.40.50.300:FF:000269">
    <property type="entry name" value="ATP-dependent RNA helicase SUPV3L1, mitochondrial"/>
    <property type="match status" value="1"/>
</dbReference>
<dbReference type="InterPro" id="IPR022192">
    <property type="entry name" value="SUV3_C"/>
</dbReference>
<evidence type="ECO:0000256" key="14">
    <source>
        <dbReference type="ARBA" id="ARBA00083723"/>
    </source>
</evidence>
<dbReference type="GO" id="GO:0016787">
    <property type="term" value="F:hydrolase activity"/>
    <property type="evidence" value="ECO:0007669"/>
    <property type="project" value="UniProtKB-KW"/>
</dbReference>
<dbReference type="RefSeq" id="XP_062678759.1">
    <property type="nucleotide sequence ID" value="XM_062827359.1"/>
</dbReference>
<dbReference type="GO" id="GO:0000965">
    <property type="term" value="P:mitochondrial RNA 3'-end processing"/>
    <property type="evidence" value="ECO:0007669"/>
    <property type="project" value="TreeGrafter"/>
</dbReference>
<comment type="caution">
    <text evidence="17">The sequence shown here is derived from an EMBL/GenBank/DDBJ whole genome shotgun (WGS) entry which is preliminary data.</text>
</comment>
<dbReference type="CDD" id="cd17913">
    <property type="entry name" value="DEXQc_Suv3"/>
    <property type="match status" value="1"/>
</dbReference>
<protein>
    <recommendedName>
        <fullName evidence="5">RNA helicase</fullName>
        <ecNumber evidence="5">3.6.4.13</ecNumber>
    </recommendedName>
    <alternativeName>
        <fullName evidence="14">Protein SUPPRESSOR OF VAR 3</fullName>
    </alternativeName>
</protein>
<dbReference type="Proteomes" id="UP001278500">
    <property type="component" value="Unassembled WGS sequence"/>
</dbReference>
<dbReference type="GO" id="GO:0045025">
    <property type="term" value="C:mitochondrial degradosome"/>
    <property type="evidence" value="ECO:0007669"/>
    <property type="project" value="TreeGrafter"/>
</dbReference>
<proteinExistence type="predicted"/>
<evidence type="ECO:0000256" key="4">
    <source>
        <dbReference type="ARBA" id="ARBA00004173"/>
    </source>
</evidence>
<keyword evidence="7 17" id="KW-0378">Hydrolase</keyword>
<dbReference type="CDD" id="cd18805">
    <property type="entry name" value="SF2_C_suv3"/>
    <property type="match status" value="1"/>
</dbReference>
<dbReference type="InterPro" id="IPR055206">
    <property type="entry name" value="DEXQc_SUV3"/>
</dbReference>
<keyword evidence="9" id="KW-0067">ATP-binding</keyword>
<dbReference type="GO" id="GO:0005634">
    <property type="term" value="C:nucleus"/>
    <property type="evidence" value="ECO:0007669"/>
    <property type="project" value="UniProtKB-SubCell"/>
</dbReference>
<evidence type="ECO:0000256" key="7">
    <source>
        <dbReference type="ARBA" id="ARBA00022801"/>
    </source>
</evidence>
<evidence type="ECO:0000256" key="15">
    <source>
        <dbReference type="SAM" id="MobiDB-lite"/>
    </source>
</evidence>
<dbReference type="FunFam" id="3.40.50.300:FF:001109">
    <property type="entry name" value="ATP-dependent RNA helicase suv3, mitochondrial"/>
    <property type="match status" value="1"/>
</dbReference>
<keyword evidence="18" id="KW-1185">Reference proteome</keyword>
<dbReference type="PANTHER" id="PTHR12131">
    <property type="entry name" value="ATP-DEPENDENT RNA AND DNA HELICASE"/>
    <property type="match status" value="1"/>
</dbReference>
<dbReference type="InterPro" id="IPR044774">
    <property type="entry name" value="Suv3_DEXQc"/>
</dbReference>
<feature type="region of interest" description="Disordered" evidence="15">
    <location>
        <begin position="727"/>
        <end position="767"/>
    </location>
</feature>
<evidence type="ECO:0000256" key="10">
    <source>
        <dbReference type="ARBA" id="ARBA00022946"/>
    </source>
</evidence>
<dbReference type="EMBL" id="JAUEPP010000007">
    <property type="protein sequence ID" value="KAK3339399.1"/>
    <property type="molecule type" value="Genomic_DNA"/>
</dbReference>
<evidence type="ECO:0000259" key="16">
    <source>
        <dbReference type="PROSITE" id="PS51194"/>
    </source>
</evidence>
<dbReference type="GeneID" id="87864513"/>
<evidence type="ECO:0000256" key="11">
    <source>
        <dbReference type="ARBA" id="ARBA00023128"/>
    </source>
</evidence>
<keyword evidence="12" id="KW-0539">Nucleus</keyword>
<feature type="region of interest" description="Disordered" evidence="15">
    <location>
        <begin position="25"/>
        <end position="77"/>
    </location>
</feature>
<keyword evidence="8" id="KW-0347">Helicase</keyword>
<dbReference type="PANTHER" id="PTHR12131:SF1">
    <property type="entry name" value="ATP-DEPENDENT RNA HELICASE SUPV3L1, MITOCHONDRIAL-RELATED"/>
    <property type="match status" value="1"/>
</dbReference>
<dbReference type="Pfam" id="PF12513">
    <property type="entry name" value="SUV3_C"/>
    <property type="match status" value="1"/>
</dbReference>
<feature type="compositionally biased region" description="Basic residues" evidence="15">
    <location>
        <begin position="25"/>
        <end position="35"/>
    </location>
</feature>
<dbReference type="InterPro" id="IPR027417">
    <property type="entry name" value="P-loop_NTPase"/>
</dbReference>
<dbReference type="Pfam" id="PF22527">
    <property type="entry name" value="DEXQc_Suv3"/>
    <property type="match status" value="1"/>
</dbReference>
<dbReference type="EC" id="3.6.4.13" evidence="5"/>
<evidence type="ECO:0000256" key="3">
    <source>
        <dbReference type="ARBA" id="ARBA00004123"/>
    </source>
</evidence>
<evidence type="ECO:0000256" key="8">
    <source>
        <dbReference type="ARBA" id="ARBA00022806"/>
    </source>
</evidence>
<organism evidence="17 18">
    <name type="scientific">Neurospora tetraspora</name>
    <dbReference type="NCBI Taxonomy" id="94610"/>
    <lineage>
        <taxon>Eukaryota</taxon>
        <taxon>Fungi</taxon>
        <taxon>Dikarya</taxon>
        <taxon>Ascomycota</taxon>
        <taxon>Pezizomycotina</taxon>
        <taxon>Sordariomycetes</taxon>
        <taxon>Sordariomycetidae</taxon>
        <taxon>Sordariales</taxon>
        <taxon>Sordariaceae</taxon>
        <taxon>Neurospora</taxon>
    </lineage>
</organism>
<accession>A0AAE0J9D2</accession>
<dbReference type="AlphaFoldDB" id="A0AAE0J9D2"/>
<dbReference type="SUPFAM" id="SSF52540">
    <property type="entry name" value="P-loop containing nucleoside triphosphate hydrolases"/>
    <property type="match status" value="1"/>
</dbReference>
<feature type="domain" description="Helicase C-terminal" evidence="16">
    <location>
        <begin position="371"/>
        <end position="526"/>
    </location>
</feature>
<reference evidence="17" key="2">
    <citation type="submission" date="2023-06" db="EMBL/GenBank/DDBJ databases">
        <authorList>
            <consortium name="Lawrence Berkeley National Laboratory"/>
            <person name="Haridas S."/>
            <person name="Hensen N."/>
            <person name="Bonometti L."/>
            <person name="Westerberg I."/>
            <person name="Brannstrom I.O."/>
            <person name="Guillou S."/>
            <person name="Cros-Aarteil S."/>
            <person name="Calhoun S."/>
            <person name="Kuo A."/>
            <person name="Mondo S."/>
            <person name="Pangilinan J."/>
            <person name="Riley R."/>
            <person name="Labutti K."/>
            <person name="Andreopoulos B."/>
            <person name="Lipzen A."/>
            <person name="Chen C."/>
            <person name="Yanf M."/>
            <person name="Daum C."/>
            <person name="Ng V."/>
            <person name="Clum A."/>
            <person name="Steindorff A."/>
            <person name="Ohm R."/>
            <person name="Martin F."/>
            <person name="Silar P."/>
            <person name="Natvig D."/>
            <person name="Lalanne C."/>
            <person name="Gautier V."/>
            <person name="Ament-Velasquez S.L."/>
            <person name="Kruys A."/>
            <person name="Hutchinson M.I."/>
            <person name="Powell A.J."/>
            <person name="Barry K."/>
            <person name="Miller A.N."/>
            <person name="Grigoriev I.V."/>
            <person name="Debuchy R."/>
            <person name="Gladieux P."/>
            <person name="Thoren M.H."/>
            <person name="Johannesson H."/>
        </authorList>
    </citation>
    <scope>NUCLEOTIDE SEQUENCE</scope>
    <source>
        <strain evidence="17">CBS 560.94</strain>
    </source>
</reference>
<sequence>MNALLGQAWRCPRSAVLVTRRFRVKSTSKPSKKAAPRSSKTASDTSVKSFNDLPADEQLRRRLNDREKAQRRTTPSEPALRQRYDEFYDLTKHRLNTLLWELGKWDPEHREYRAFGLHTQESYYQEISLFKDALKKSFHLASALGMTARTDNPLFWNLRAAFIKGDAAGLTKELRYALQTFLMRKKFSKSTTELHLRLADLRFPYEWFPATRQLQRTIHLHVGPTNSGKTYNALKALENAKSGIYAGPLRLLAHEIYTRFTAKGKPCALITGEEQRIPGDADMFFRSCTVEMTPLNWKVDVAVIDEIQMIADEHRGWAWTQAVLGCQAKELHLCGEERVVDLIQELCARLGDKCIVHRYERLNPLLPMEQAVGTDFKNLQKGDAVISFSRVNLHSLKAGIEKATGRKCAIVYGSLPPETRAAQAALFNDPNNDYDFLVASDAIGMGLNLEIKRVVFESAFKFDGMAHRALTIPEVKQIGGRAGRYRTANDAVRSGQEEEASATSAFSKWGAPGFVTAMDDQDLGLIRKHLQKDATPIAAAGVMPPSHIIERFASLFSPDVPLAFVLSRLREMARLSSSFSMCSFGDHLDVSDVLKEFDLSIYDRSVLLTAPVSLREKAQKDILRAFAWSIANLSGGHLLEIPEIDLEALDVDAPQLDPQEQKDYLLRLEGLHKAVTLYLWLSYRYRGVFISQNLAFHVKSLVEEKITNCLEAADYEADKQQRRREMLRRQAQSHSKKEEKLLGVGEGVEDAPVAESGPGLWDAEGHEEPLYREKKEVNAALPVRVRRTTESPKSRVSLE</sequence>
<evidence type="ECO:0000313" key="17">
    <source>
        <dbReference type="EMBL" id="KAK3339399.1"/>
    </source>
</evidence>
<dbReference type="Pfam" id="PF18147">
    <property type="entry name" value="Suv3_C_1"/>
    <property type="match status" value="1"/>
</dbReference>
<evidence type="ECO:0000256" key="13">
    <source>
        <dbReference type="ARBA" id="ARBA00047984"/>
    </source>
</evidence>
<dbReference type="GO" id="GO:0005524">
    <property type="term" value="F:ATP binding"/>
    <property type="evidence" value="ECO:0007669"/>
    <property type="project" value="UniProtKB-KW"/>
</dbReference>
<dbReference type="Gene3D" id="1.20.272.40">
    <property type="match status" value="1"/>
</dbReference>
<dbReference type="Pfam" id="PF00271">
    <property type="entry name" value="Helicase_C"/>
    <property type="match status" value="1"/>
</dbReference>
<comment type="subcellular location">
    <subcellularLocation>
        <location evidence="4">Mitochondrion</location>
    </subcellularLocation>
    <subcellularLocation>
        <location evidence="3">Nucleus</location>
    </subcellularLocation>
</comment>
<keyword evidence="11" id="KW-0496">Mitochondrion</keyword>
<evidence type="ECO:0000256" key="5">
    <source>
        <dbReference type="ARBA" id="ARBA00012552"/>
    </source>
</evidence>
<evidence type="ECO:0000256" key="6">
    <source>
        <dbReference type="ARBA" id="ARBA00022741"/>
    </source>
</evidence>
<evidence type="ECO:0000256" key="9">
    <source>
        <dbReference type="ARBA" id="ARBA00022840"/>
    </source>
</evidence>
<name>A0AAE0J9D2_9PEZI</name>
<keyword evidence="10" id="KW-0809">Transit peptide</keyword>
<dbReference type="InterPro" id="IPR050699">
    <property type="entry name" value="RNA-DNA_Helicase"/>
</dbReference>
<evidence type="ECO:0000256" key="12">
    <source>
        <dbReference type="ARBA" id="ARBA00023242"/>
    </source>
</evidence>